<evidence type="ECO:0000256" key="1">
    <source>
        <dbReference type="ARBA" id="ARBA00022630"/>
    </source>
</evidence>
<reference evidence="7" key="1">
    <citation type="submission" date="2022-05" db="EMBL/GenBank/DDBJ databases">
        <authorList>
            <person name="Tuo L."/>
        </authorList>
    </citation>
    <scope>NUCLEOTIDE SEQUENCE</scope>
    <source>
        <strain evidence="7">BSK12Z-4</strain>
    </source>
</reference>
<keyword evidence="8" id="KW-1185">Reference proteome</keyword>
<proteinExistence type="predicted"/>
<dbReference type="PANTHER" id="PTHR30011">
    <property type="entry name" value="ALKANESULFONATE MONOOXYGENASE-RELATED"/>
    <property type="match status" value="1"/>
</dbReference>
<feature type="compositionally biased region" description="Low complexity" evidence="5">
    <location>
        <begin position="401"/>
        <end position="416"/>
    </location>
</feature>
<dbReference type="EMBL" id="JAMOIL010000014">
    <property type="protein sequence ID" value="MCM0621133.1"/>
    <property type="molecule type" value="Genomic_DNA"/>
</dbReference>
<evidence type="ECO:0000256" key="4">
    <source>
        <dbReference type="ARBA" id="ARBA00023033"/>
    </source>
</evidence>
<dbReference type="AlphaFoldDB" id="A0A9X2D850"/>
<evidence type="ECO:0000256" key="5">
    <source>
        <dbReference type="SAM" id="MobiDB-lite"/>
    </source>
</evidence>
<keyword evidence="2" id="KW-0288">FMN</keyword>
<accession>A0A9X2D850</accession>
<dbReference type="InterPro" id="IPR036661">
    <property type="entry name" value="Luciferase-like_sf"/>
</dbReference>
<dbReference type="GO" id="GO:0004497">
    <property type="term" value="F:monooxygenase activity"/>
    <property type="evidence" value="ECO:0007669"/>
    <property type="project" value="UniProtKB-KW"/>
</dbReference>
<feature type="compositionally biased region" description="Basic residues" evidence="5">
    <location>
        <begin position="389"/>
        <end position="400"/>
    </location>
</feature>
<keyword evidence="1" id="KW-0285">Flavoprotein</keyword>
<feature type="domain" description="Luciferase-like" evidence="6">
    <location>
        <begin position="462"/>
        <end position="694"/>
    </location>
</feature>
<comment type="caution">
    <text evidence="7">The sequence shown here is derived from an EMBL/GenBank/DDBJ whole genome shotgun (WGS) entry which is preliminary data.</text>
</comment>
<evidence type="ECO:0000313" key="7">
    <source>
        <dbReference type="EMBL" id="MCM0621133.1"/>
    </source>
</evidence>
<dbReference type="SUPFAM" id="SSF51679">
    <property type="entry name" value="Bacterial luciferase-like"/>
    <property type="match status" value="2"/>
</dbReference>
<evidence type="ECO:0000259" key="6">
    <source>
        <dbReference type="Pfam" id="PF00296"/>
    </source>
</evidence>
<dbReference type="Pfam" id="PF00296">
    <property type="entry name" value="Bac_luciferase"/>
    <property type="match status" value="2"/>
</dbReference>
<evidence type="ECO:0000313" key="8">
    <source>
        <dbReference type="Proteomes" id="UP001139485"/>
    </source>
</evidence>
<gene>
    <name evidence="7" type="ORF">M8330_12620</name>
</gene>
<dbReference type="InterPro" id="IPR051260">
    <property type="entry name" value="Diverse_substr_monoxygenases"/>
</dbReference>
<evidence type="ECO:0000256" key="2">
    <source>
        <dbReference type="ARBA" id="ARBA00022643"/>
    </source>
</evidence>
<dbReference type="RefSeq" id="WP_250827615.1">
    <property type="nucleotide sequence ID" value="NZ_JAMOIL010000014.1"/>
</dbReference>
<feature type="region of interest" description="Disordered" evidence="5">
    <location>
        <begin position="385"/>
        <end position="444"/>
    </location>
</feature>
<feature type="domain" description="Luciferase-like" evidence="6">
    <location>
        <begin position="35"/>
        <end position="271"/>
    </location>
</feature>
<evidence type="ECO:0000256" key="3">
    <source>
        <dbReference type="ARBA" id="ARBA00023002"/>
    </source>
</evidence>
<feature type="compositionally biased region" description="Basic residues" evidence="5">
    <location>
        <begin position="417"/>
        <end position="443"/>
    </location>
</feature>
<organism evidence="7 8">
    <name type="scientific">Nocardioides bruguierae</name>
    <dbReference type="NCBI Taxonomy" id="2945102"/>
    <lineage>
        <taxon>Bacteria</taxon>
        <taxon>Bacillati</taxon>
        <taxon>Actinomycetota</taxon>
        <taxon>Actinomycetes</taxon>
        <taxon>Propionibacteriales</taxon>
        <taxon>Nocardioidaceae</taxon>
        <taxon>Nocardioides</taxon>
    </lineage>
</organism>
<protein>
    <submittedName>
        <fullName evidence="7">LLM class flavin-dependent oxidoreductase</fullName>
    </submittedName>
</protein>
<dbReference type="GO" id="GO:0016705">
    <property type="term" value="F:oxidoreductase activity, acting on paired donors, with incorporation or reduction of molecular oxygen"/>
    <property type="evidence" value="ECO:0007669"/>
    <property type="project" value="InterPro"/>
</dbReference>
<dbReference type="Gene3D" id="3.20.20.30">
    <property type="entry name" value="Luciferase-like domain"/>
    <property type="match status" value="2"/>
</dbReference>
<dbReference type="InterPro" id="IPR011251">
    <property type="entry name" value="Luciferase-like_dom"/>
</dbReference>
<keyword evidence="3" id="KW-0560">Oxidoreductase</keyword>
<keyword evidence="4" id="KW-0503">Monooxygenase</keyword>
<name>A0A9X2D850_9ACTN</name>
<sequence>MSTTSQILLGLNCTEYGRHSGGWMHPESDVSQMPNIGVYEHLARTAERGFMDQLFVADSPVHNRGRLSIGPTRMDPMALALLMAKVTEHIGVIATITTSYNEPYDIARRAAALSVLTQGRSGINFVASTGDAIARNYDLPGQLDHDARYARYEEFITAVTRLWASSAQEGTAATAVHVAGEHVTLDTALDVPRAPLGRPLIVMAGSSPESRDQAARWADAVYAAGRPLDGAQEFYADIKRRAEAYGRDPDSIKVMLGLTAYIGDTVEEAASLEATLDGLHARGADTIGYLSGVLELDLSTYDPDGPVPFDDLPTAVSSASVSQSALLTRMAREQGLSIREVAFRAYAGGLSNMQFREAMTPPQMADVMERLVRGRHLRRLHDRRADRAPHHRRLRGRRRPAAPAAGARPHAVGAAAHHARLAARPHRAGPAHLTHHRPHHREHPRAEPRMIVATFLTLTGDTTLEQVVGTSQRLEQAGASSVGLLDGADTGLGPTPFESTTLAARVAAVTSTIGVVATDSALYGFPYHSARRLATLDHLAAGRSGWLLRHSTGAEEAAAYEWRSTLGRADELHRANEYVEIGLELWDSWEDGAQWPDKESGDFKDDSRIHPINYRSTSFRVAGPLDTPPSPQQRPVIFAQVGTLEEARYLTVSADVVVLAPEAGTDLAELAGTVRAAAEAAGSPVTLLVAGEVDGLLGLATAADATAAVAAIGADGVALHGAPAAGDALVAALDGLGLAPVSEPGTLAAALGIELPVGGRAA</sequence>
<dbReference type="Proteomes" id="UP001139485">
    <property type="component" value="Unassembled WGS sequence"/>
</dbReference>
<dbReference type="PANTHER" id="PTHR30011:SF16">
    <property type="entry name" value="C2H2 FINGER DOMAIN TRANSCRIPTION FACTOR (EUROFUNG)-RELATED"/>
    <property type="match status" value="1"/>
</dbReference>